<reference evidence="1" key="1">
    <citation type="journal article" date="2012" name="Science">
        <title>Fermentation, hydrogen, and sulfur metabolism in multiple uncultivated bacterial phyla.</title>
        <authorList>
            <person name="Wrighton K.C."/>
            <person name="Thomas B.C."/>
            <person name="Sharon I."/>
            <person name="Miller C.S."/>
            <person name="Castelle C.J."/>
            <person name="VerBerkmoes N.C."/>
            <person name="Wilkins M.J."/>
            <person name="Hettich R.L."/>
            <person name="Lipton M.S."/>
            <person name="Williams K.H."/>
            <person name="Long P.E."/>
            <person name="Banfield J.F."/>
        </authorList>
    </citation>
    <scope>NUCLEOTIDE SEQUENCE [LARGE SCALE GENOMIC DNA]</scope>
</reference>
<dbReference type="EMBL" id="AMFJ01000093">
    <property type="protein sequence ID" value="EKE29806.1"/>
    <property type="molecule type" value="Genomic_DNA"/>
</dbReference>
<dbReference type="AlphaFoldDB" id="K2FF14"/>
<gene>
    <name evidence="1" type="ORF">ACD_2C00093G0003</name>
</gene>
<evidence type="ECO:0000313" key="1">
    <source>
        <dbReference type="EMBL" id="EKE29806.1"/>
    </source>
</evidence>
<accession>K2FF14</accession>
<protein>
    <submittedName>
        <fullName evidence="1">Uncharacterized protein</fullName>
    </submittedName>
</protein>
<sequence>MFNANSDWASNKSSIPADKNIAERWIDFLVNAYRKLVNAICKPKNNLAPEKTLIDMLINELESNLTWLRWAIMKWGIEKSVKDDMLEKLDLWLMTRWKLKSNLVINKCERREKDIRKAREWARLDYIWAIGENSGNDIRNDEQLKTAADYLCWSLIWVIHNENNTFQERLKAMRKLEAIRWNEYFYLELVRFEALVKKLKSAKV</sequence>
<organism evidence="1">
    <name type="scientific">uncultured bacterium</name>
    <name type="common">gcode 4</name>
    <dbReference type="NCBI Taxonomy" id="1234023"/>
    <lineage>
        <taxon>Bacteria</taxon>
        <taxon>environmental samples</taxon>
    </lineage>
</organism>
<proteinExistence type="predicted"/>
<comment type="caution">
    <text evidence="1">The sequence shown here is derived from an EMBL/GenBank/DDBJ whole genome shotgun (WGS) entry which is preliminary data.</text>
</comment>
<name>K2FF14_9BACT</name>